<comment type="caution">
    <text evidence="1">The sequence shown here is derived from an EMBL/GenBank/DDBJ whole genome shotgun (WGS) entry which is preliminary data.</text>
</comment>
<dbReference type="EMBL" id="CAKJTJ010000050">
    <property type="protein sequence ID" value="CAG9623483.1"/>
    <property type="molecule type" value="Genomic_DNA"/>
</dbReference>
<proteinExistence type="predicted"/>
<name>A0ABM8YU35_9BACI</name>
<organism evidence="1 2">
    <name type="scientific">Sutcliffiella rhizosphaerae</name>
    <dbReference type="NCBI Taxonomy" id="2880967"/>
    <lineage>
        <taxon>Bacteria</taxon>
        <taxon>Bacillati</taxon>
        <taxon>Bacillota</taxon>
        <taxon>Bacilli</taxon>
        <taxon>Bacillales</taxon>
        <taxon>Bacillaceae</taxon>
        <taxon>Sutcliffiella</taxon>
    </lineage>
</organism>
<gene>
    <name evidence="1" type="ORF">BACCIP111883_04296</name>
</gene>
<sequence length="38" mass="4632">MEIKKLELMNVREIWRSEPRKVEFTTLLLLEKIAVPYN</sequence>
<evidence type="ECO:0000313" key="1">
    <source>
        <dbReference type="EMBL" id="CAG9623483.1"/>
    </source>
</evidence>
<dbReference type="Proteomes" id="UP000789833">
    <property type="component" value="Unassembled WGS sequence"/>
</dbReference>
<protein>
    <submittedName>
        <fullName evidence="1">Uncharacterized protein</fullName>
    </submittedName>
</protein>
<accession>A0ABM8YU35</accession>
<keyword evidence="2" id="KW-1185">Reference proteome</keyword>
<reference evidence="1 2" key="1">
    <citation type="submission" date="2021-10" db="EMBL/GenBank/DDBJ databases">
        <authorList>
            <person name="Criscuolo A."/>
        </authorList>
    </citation>
    <scope>NUCLEOTIDE SEQUENCE [LARGE SCALE GENOMIC DNA]</scope>
    <source>
        <strain evidence="2">CIP 111883</strain>
    </source>
</reference>
<evidence type="ECO:0000313" key="2">
    <source>
        <dbReference type="Proteomes" id="UP000789833"/>
    </source>
</evidence>